<evidence type="ECO:0000256" key="13">
    <source>
        <dbReference type="PIRNR" id="PIRNR017288"/>
    </source>
</evidence>
<keyword evidence="16" id="KW-1185">Reference proteome</keyword>
<dbReference type="GO" id="GO:0004631">
    <property type="term" value="F:phosphomevalonate kinase activity"/>
    <property type="evidence" value="ECO:0007669"/>
    <property type="project" value="UniProtKB-UniRule"/>
</dbReference>
<dbReference type="InterPro" id="IPR020568">
    <property type="entry name" value="Ribosomal_Su5_D2-typ_SF"/>
</dbReference>
<dbReference type="Proteomes" id="UP000027195">
    <property type="component" value="Unassembled WGS sequence"/>
</dbReference>
<organism evidence="15 16">
    <name type="scientific">Botryobasidium botryosum (strain FD-172 SS1)</name>
    <dbReference type="NCBI Taxonomy" id="930990"/>
    <lineage>
        <taxon>Eukaryota</taxon>
        <taxon>Fungi</taxon>
        <taxon>Dikarya</taxon>
        <taxon>Basidiomycota</taxon>
        <taxon>Agaricomycotina</taxon>
        <taxon>Agaricomycetes</taxon>
        <taxon>Cantharellales</taxon>
        <taxon>Botryobasidiaceae</taxon>
        <taxon>Botryobasidium</taxon>
    </lineage>
</organism>
<dbReference type="GO" id="GO:0005777">
    <property type="term" value="C:peroxisome"/>
    <property type="evidence" value="ECO:0007669"/>
    <property type="project" value="TreeGrafter"/>
</dbReference>
<feature type="domain" description="GHMP kinase C-terminal" evidence="14">
    <location>
        <begin position="389"/>
        <end position="461"/>
    </location>
</feature>
<dbReference type="HOGENOM" id="CLU_022059_1_0_1"/>
<evidence type="ECO:0000256" key="10">
    <source>
        <dbReference type="ARBA" id="ARBA00023098"/>
    </source>
</evidence>
<comment type="catalytic activity">
    <reaction evidence="12">
        <text>(R)-5-phosphomevalonate + ATP = (R)-5-diphosphomevalonate + ADP</text>
        <dbReference type="Rhea" id="RHEA:16341"/>
        <dbReference type="ChEBI" id="CHEBI:30616"/>
        <dbReference type="ChEBI" id="CHEBI:57557"/>
        <dbReference type="ChEBI" id="CHEBI:58146"/>
        <dbReference type="ChEBI" id="CHEBI:456216"/>
        <dbReference type="EC" id="2.7.4.2"/>
    </reaction>
    <physiologicalReaction direction="left-to-right" evidence="12">
        <dbReference type="Rhea" id="RHEA:16342"/>
    </physiologicalReaction>
</comment>
<keyword evidence="4 13" id="KW-0444">Lipid biosynthesis</keyword>
<protein>
    <recommendedName>
        <fullName evidence="3 13">Phosphomevalonate kinase</fullName>
        <ecNumber evidence="3 13">2.7.4.2</ecNumber>
    </recommendedName>
</protein>
<dbReference type="OrthoDB" id="10262935at2759"/>
<comment type="pathway">
    <text evidence="1 13">Isoprenoid biosynthesis; isopentenyl diphosphate biosynthesis via mevalonate pathway; isopentenyl diphosphate from (R)-mevalonate: step 2/3.</text>
</comment>
<dbReference type="AlphaFoldDB" id="A0A067N1K1"/>
<dbReference type="FunCoup" id="A0A067N1K1">
    <property type="interactions" value="83"/>
</dbReference>
<dbReference type="EMBL" id="KL198016">
    <property type="protein sequence ID" value="KDQ21739.1"/>
    <property type="molecule type" value="Genomic_DNA"/>
</dbReference>
<dbReference type="UniPathway" id="UPA00057">
    <property type="reaction ID" value="UER00099"/>
</dbReference>
<keyword evidence="7 13" id="KW-0418">Kinase</keyword>
<keyword evidence="6" id="KW-0547">Nucleotide-binding</keyword>
<evidence type="ECO:0000313" key="16">
    <source>
        <dbReference type="Proteomes" id="UP000027195"/>
    </source>
</evidence>
<dbReference type="GO" id="GO:0005524">
    <property type="term" value="F:ATP binding"/>
    <property type="evidence" value="ECO:0007669"/>
    <property type="project" value="UniProtKB-UniRule"/>
</dbReference>
<evidence type="ECO:0000313" key="15">
    <source>
        <dbReference type="EMBL" id="KDQ21739.1"/>
    </source>
</evidence>
<evidence type="ECO:0000256" key="1">
    <source>
        <dbReference type="ARBA" id="ARBA00005017"/>
    </source>
</evidence>
<dbReference type="InterPro" id="IPR016005">
    <property type="entry name" value="Erg8"/>
</dbReference>
<evidence type="ECO:0000256" key="4">
    <source>
        <dbReference type="ARBA" id="ARBA00022516"/>
    </source>
</evidence>
<evidence type="ECO:0000256" key="7">
    <source>
        <dbReference type="ARBA" id="ARBA00022777"/>
    </source>
</evidence>
<dbReference type="InterPro" id="IPR035102">
    <property type="entry name" value="Phosphomevalonate_kinase"/>
</dbReference>
<keyword evidence="5 13" id="KW-0808">Transferase</keyword>
<evidence type="ECO:0000256" key="5">
    <source>
        <dbReference type="ARBA" id="ARBA00022679"/>
    </source>
</evidence>
<dbReference type="InterPro" id="IPR014721">
    <property type="entry name" value="Ribsml_uS5_D2-typ_fold_subgr"/>
</dbReference>
<keyword evidence="11 13" id="KW-0753">Steroid metabolism</keyword>
<evidence type="ECO:0000256" key="11">
    <source>
        <dbReference type="ARBA" id="ARBA00023221"/>
    </source>
</evidence>
<evidence type="ECO:0000256" key="8">
    <source>
        <dbReference type="ARBA" id="ARBA00022840"/>
    </source>
</evidence>
<dbReference type="GO" id="GO:0006696">
    <property type="term" value="P:ergosterol biosynthetic process"/>
    <property type="evidence" value="ECO:0007669"/>
    <property type="project" value="TreeGrafter"/>
</dbReference>
<evidence type="ECO:0000256" key="9">
    <source>
        <dbReference type="ARBA" id="ARBA00022955"/>
    </source>
</evidence>
<evidence type="ECO:0000259" key="14">
    <source>
        <dbReference type="Pfam" id="PF08544"/>
    </source>
</evidence>
<gene>
    <name evidence="15" type="ORF">BOTBODRAFT_168955</name>
</gene>
<dbReference type="EC" id="2.7.4.2" evidence="3 13"/>
<dbReference type="STRING" id="930990.A0A067N1K1"/>
<name>A0A067N1K1_BOTB1</name>
<dbReference type="PANTHER" id="PTHR31814">
    <property type="match status" value="1"/>
</dbReference>
<dbReference type="Pfam" id="PF08544">
    <property type="entry name" value="GHMP_kinases_C"/>
    <property type="match status" value="1"/>
</dbReference>
<dbReference type="NCBIfam" id="TIGR01219">
    <property type="entry name" value="Pmev_kin_ERG8"/>
    <property type="match status" value="1"/>
</dbReference>
<keyword evidence="9 13" id="KW-0752">Steroid biosynthesis</keyword>
<dbReference type="SUPFAM" id="SSF54211">
    <property type="entry name" value="Ribosomal protein S5 domain 2-like"/>
    <property type="match status" value="1"/>
</dbReference>
<evidence type="ECO:0000256" key="12">
    <source>
        <dbReference type="ARBA" id="ARBA00029326"/>
    </source>
</evidence>
<dbReference type="PIRSF" id="PIRSF017288">
    <property type="entry name" value="PMK_GHMP_euk"/>
    <property type="match status" value="1"/>
</dbReference>
<dbReference type="InterPro" id="IPR013750">
    <property type="entry name" value="GHMP_kinase_C_dom"/>
</dbReference>
<evidence type="ECO:0000256" key="2">
    <source>
        <dbReference type="ARBA" id="ARBA00006495"/>
    </source>
</evidence>
<dbReference type="InParanoid" id="A0A067N1K1"/>
<dbReference type="PANTHER" id="PTHR31814:SF2">
    <property type="entry name" value="PHOSPHOMEVALONATE KINASE"/>
    <property type="match status" value="1"/>
</dbReference>
<keyword evidence="8" id="KW-0067">ATP-binding</keyword>
<proteinExistence type="inferred from homology"/>
<comment type="similarity">
    <text evidence="2 13">Belongs to the GHMP kinase family. Mevalonate kinase subfamily.</text>
</comment>
<accession>A0A067N1K1</accession>
<dbReference type="GO" id="GO:0010142">
    <property type="term" value="P:farnesyl diphosphate biosynthetic process, mevalonate pathway"/>
    <property type="evidence" value="ECO:0007669"/>
    <property type="project" value="TreeGrafter"/>
</dbReference>
<dbReference type="GO" id="GO:0019287">
    <property type="term" value="P:isopentenyl diphosphate biosynthetic process, mevalonate pathway"/>
    <property type="evidence" value="ECO:0007669"/>
    <property type="project" value="UniProtKB-UniRule"/>
</dbReference>
<dbReference type="Gene3D" id="3.30.230.10">
    <property type="match status" value="1"/>
</dbReference>
<evidence type="ECO:0000256" key="6">
    <source>
        <dbReference type="ARBA" id="ARBA00022741"/>
    </source>
</evidence>
<keyword evidence="10 13" id="KW-0443">Lipid metabolism</keyword>
<reference evidence="16" key="1">
    <citation type="journal article" date="2014" name="Proc. Natl. Acad. Sci. U.S.A.">
        <title>Extensive sampling of basidiomycete genomes demonstrates inadequacy of the white-rot/brown-rot paradigm for wood decay fungi.</title>
        <authorList>
            <person name="Riley R."/>
            <person name="Salamov A.A."/>
            <person name="Brown D.W."/>
            <person name="Nagy L.G."/>
            <person name="Floudas D."/>
            <person name="Held B.W."/>
            <person name="Levasseur A."/>
            <person name="Lombard V."/>
            <person name="Morin E."/>
            <person name="Otillar R."/>
            <person name="Lindquist E.A."/>
            <person name="Sun H."/>
            <person name="LaButti K.M."/>
            <person name="Schmutz J."/>
            <person name="Jabbour D."/>
            <person name="Luo H."/>
            <person name="Baker S.E."/>
            <person name="Pisabarro A.G."/>
            <person name="Walton J.D."/>
            <person name="Blanchette R.A."/>
            <person name="Henrissat B."/>
            <person name="Martin F."/>
            <person name="Cullen D."/>
            <person name="Hibbett D.S."/>
            <person name="Grigoriev I.V."/>
        </authorList>
    </citation>
    <scope>NUCLEOTIDE SEQUENCE [LARGE SCALE GENOMIC DNA]</scope>
    <source>
        <strain evidence="16">FD-172 SS1</strain>
    </source>
</reference>
<evidence type="ECO:0000256" key="3">
    <source>
        <dbReference type="ARBA" id="ARBA00012958"/>
    </source>
</evidence>
<sequence length="499" mass="53672">MSPTIVSAPGKVLIAGGYLVLDPVYSGLVISTSSRFYTVIESLGNSPFKVQVQSPQFLDAIWNYEVNVDVPRGAEVEQAVHDTSEPRSGNKFVHLALQRTLALILEMEDRKAVRGLLCSGLKITILGGNDFYSQRAQLAERNLPPTIASLSLVPEFAPSNVTIGNVHKTGLGSSAALITSLVCALLVHFDVIPKSSVTSSETVNDGKALVHNLAQYIHCLAQGKVGSGFDVSVAVFGSQIYTRFDPVVLQSLMEDSSLTMPLLPIVSPSNTSWTHKVQDFGLPPLTRMMLADVDAGSDTPSFVGKVLKWVKGSPDEAAENWTALSKLNQLLGRTLQRLTTLHSNDPQVYEAVISRCASLTHAEWHSQDSGSQDGAEVIKNLVQVHTITQDIRTKMRQMGEMSGTPIEPKEQTALLDACVSKAGVLGGGVPGAGGYDAVYVLVLAPPEAGAQTPADRVEQVWQGWKELDVSPLAAEESREKGVRLEQLSDVKGLKRVLES</sequence>